<dbReference type="Proteomes" id="UP000006023">
    <property type="component" value="Unassembled WGS sequence"/>
</dbReference>
<evidence type="ECO:0000313" key="3">
    <source>
        <dbReference type="Proteomes" id="UP000006023"/>
    </source>
</evidence>
<feature type="non-terminal residue" evidence="2">
    <location>
        <position position="1"/>
    </location>
</feature>
<organism evidence="2 3">
    <name type="scientific">Gordonia amarae NBRC 15530</name>
    <dbReference type="NCBI Taxonomy" id="1075090"/>
    <lineage>
        <taxon>Bacteria</taxon>
        <taxon>Bacillati</taxon>
        <taxon>Actinomycetota</taxon>
        <taxon>Actinomycetes</taxon>
        <taxon>Mycobacteriales</taxon>
        <taxon>Gordoniaceae</taxon>
        <taxon>Gordonia</taxon>
    </lineage>
</organism>
<dbReference type="EMBL" id="BAED01000081">
    <property type="protein sequence ID" value="GAB08129.2"/>
    <property type="molecule type" value="Genomic_DNA"/>
</dbReference>
<accession>G7GX04</accession>
<feature type="region of interest" description="Disordered" evidence="1">
    <location>
        <begin position="19"/>
        <end position="48"/>
    </location>
</feature>
<protein>
    <submittedName>
        <fullName evidence="2">Uncharacterized protein</fullName>
    </submittedName>
</protein>
<reference evidence="2 3" key="1">
    <citation type="submission" date="2011-11" db="EMBL/GenBank/DDBJ databases">
        <title>Whole genome shotgun sequence of Gordonia amarae NBRC 15530.</title>
        <authorList>
            <person name="Takarada H."/>
            <person name="Hosoyama A."/>
            <person name="Tsuchikane K."/>
            <person name="Katsumata H."/>
            <person name="Yamazaki S."/>
            <person name="Fujita N."/>
        </authorList>
    </citation>
    <scope>NUCLEOTIDE SEQUENCE [LARGE SCALE GENOMIC DNA]</scope>
    <source>
        <strain evidence="2 3">NBRC 15530</strain>
    </source>
</reference>
<gene>
    <name evidence="2" type="ORF">GOAMR_81_00015</name>
</gene>
<dbReference type="AlphaFoldDB" id="G7GX04"/>
<comment type="caution">
    <text evidence="2">The sequence shown here is derived from an EMBL/GenBank/DDBJ whole genome shotgun (WGS) entry which is preliminary data.</text>
</comment>
<keyword evidence="3" id="KW-1185">Reference proteome</keyword>
<name>G7GX04_9ACTN</name>
<proteinExistence type="predicted"/>
<evidence type="ECO:0000313" key="2">
    <source>
        <dbReference type="EMBL" id="GAB08129.2"/>
    </source>
</evidence>
<feature type="non-terminal residue" evidence="2">
    <location>
        <position position="48"/>
    </location>
</feature>
<evidence type="ECO:0000256" key="1">
    <source>
        <dbReference type="SAM" id="MobiDB-lite"/>
    </source>
</evidence>
<sequence>LASMRTLQDVVNSVSSFVSAGPTPTAPVAAAAPAPAAAPGKSAADVVL</sequence>